<comment type="caution">
    <text evidence="10">The sequence shown here is derived from an EMBL/GenBank/DDBJ whole genome shotgun (WGS) entry which is preliminary data.</text>
</comment>
<evidence type="ECO:0000256" key="8">
    <source>
        <dbReference type="SAM" id="MobiDB-lite"/>
    </source>
</evidence>
<sequence length="306" mass="33602">MLFVVAGRPGQAAEKNPAAPFSPLNFFFLLLLHLFLLAKDGMKPMHAGQLEEISASAAAVSSSSSSSPPLRHPTGQFETNNASPRNMHALAALPSCPRLQPALTLDLMRRTTTTTGWCGGRPAPCLPCNRRSPSSLHVALCRRPSDHEVGAGDADDVFDDLFKKYGKVVYKSGDQKRPTAEADDDSESLSFAVTLAKVANEVKAADIRVLFVKPLVYWTQFFIIVTAFSRPQIDAIGSKIRDTAEKQFNKIASGDTKPNSWTLLDFGDVVVHIFLPQQRAYYNLEEFYGNATPIELPFDNQSPFRS</sequence>
<gene>
    <name evidence="10" type="ORF">C4D60_Mb04t09470</name>
</gene>
<dbReference type="Gene3D" id="3.30.460.10">
    <property type="entry name" value="Beta Polymerase, domain 2"/>
    <property type="match status" value="1"/>
</dbReference>
<evidence type="ECO:0000256" key="9">
    <source>
        <dbReference type="SAM" id="SignalP"/>
    </source>
</evidence>
<dbReference type="PANTHER" id="PTHR21043">
    <property type="entry name" value="IOJAP SUPERFAMILY ORTHOLOG"/>
    <property type="match status" value="1"/>
</dbReference>
<proteinExistence type="inferred from homology"/>
<comment type="subunit">
    <text evidence="6">Interacts with chloroplast ribosomal protein uL14c (rpl14).</text>
</comment>
<dbReference type="STRING" id="52838.A0A4S8KAX9"/>
<accession>A0A4S8KAX9</accession>
<evidence type="ECO:0000256" key="3">
    <source>
        <dbReference type="ARBA" id="ARBA00022528"/>
    </source>
</evidence>
<feature type="chain" id="PRO_5020347585" description="Protein Iojap, chloroplastic" evidence="9">
    <location>
        <begin position="39"/>
        <end position="306"/>
    </location>
</feature>
<protein>
    <recommendedName>
        <fullName evidence="7">Protein Iojap, chloroplastic</fullName>
    </recommendedName>
</protein>
<evidence type="ECO:0000256" key="1">
    <source>
        <dbReference type="ARBA" id="ARBA00004229"/>
    </source>
</evidence>
<comment type="subcellular location">
    <subcellularLocation>
        <location evidence="1">Plastid</location>
        <location evidence="1">Chloroplast</location>
    </subcellularLocation>
</comment>
<evidence type="ECO:0000256" key="7">
    <source>
        <dbReference type="ARBA" id="ARBA00069129"/>
    </source>
</evidence>
<dbReference type="GO" id="GO:0043023">
    <property type="term" value="F:ribosomal large subunit binding"/>
    <property type="evidence" value="ECO:0007669"/>
    <property type="project" value="TreeGrafter"/>
</dbReference>
<dbReference type="HAMAP" id="MF_01477">
    <property type="entry name" value="Iojap_RsfS"/>
    <property type="match status" value="1"/>
</dbReference>
<dbReference type="PANTHER" id="PTHR21043:SF2">
    <property type="entry name" value="PROTEIN IOJAP, CHLOROPLASTIC"/>
    <property type="match status" value="1"/>
</dbReference>
<name>A0A4S8KAX9_MUSBA</name>
<evidence type="ECO:0000313" key="11">
    <source>
        <dbReference type="Proteomes" id="UP000317650"/>
    </source>
</evidence>
<evidence type="ECO:0000256" key="5">
    <source>
        <dbReference type="ARBA" id="ARBA00022946"/>
    </source>
</evidence>
<dbReference type="Pfam" id="PF02410">
    <property type="entry name" value="RsfS"/>
    <property type="match status" value="1"/>
</dbReference>
<feature type="region of interest" description="Disordered" evidence="8">
    <location>
        <begin position="61"/>
        <end position="82"/>
    </location>
</feature>
<dbReference type="NCBIfam" id="TIGR00090">
    <property type="entry name" value="rsfS_iojap_ybeB"/>
    <property type="match status" value="1"/>
</dbReference>
<keyword evidence="9" id="KW-0732">Signal</keyword>
<dbReference type="FunFam" id="3.30.460.10:FF:000026">
    <property type="entry name" value="Protein Iojap, chloroplastic"/>
    <property type="match status" value="1"/>
</dbReference>
<keyword evidence="5" id="KW-0809">Transit peptide</keyword>
<keyword evidence="3" id="KW-0150">Chloroplast</keyword>
<dbReference type="GO" id="GO:0017148">
    <property type="term" value="P:negative regulation of translation"/>
    <property type="evidence" value="ECO:0007669"/>
    <property type="project" value="TreeGrafter"/>
</dbReference>
<organism evidence="10 11">
    <name type="scientific">Musa balbisiana</name>
    <name type="common">Banana</name>
    <dbReference type="NCBI Taxonomy" id="52838"/>
    <lineage>
        <taxon>Eukaryota</taxon>
        <taxon>Viridiplantae</taxon>
        <taxon>Streptophyta</taxon>
        <taxon>Embryophyta</taxon>
        <taxon>Tracheophyta</taxon>
        <taxon>Spermatophyta</taxon>
        <taxon>Magnoliopsida</taxon>
        <taxon>Liliopsida</taxon>
        <taxon>Zingiberales</taxon>
        <taxon>Musaceae</taxon>
        <taxon>Musa</taxon>
    </lineage>
</organism>
<dbReference type="SUPFAM" id="SSF81301">
    <property type="entry name" value="Nucleotidyltransferase"/>
    <property type="match status" value="1"/>
</dbReference>
<dbReference type="GO" id="GO:0090071">
    <property type="term" value="P:negative regulation of ribosome biogenesis"/>
    <property type="evidence" value="ECO:0007669"/>
    <property type="project" value="TreeGrafter"/>
</dbReference>
<keyword evidence="4" id="KW-0934">Plastid</keyword>
<keyword evidence="11" id="KW-1185">Reference proteome</keyword>
<evidence type="ECO:0000256" key="2">
    <source>
        <dbReference type="ARBA" id="ARBA00010574"/>
    </source>
</evidence>
<evidence type="ECO:0000313" key="10">
    <source>
        <dbReference type="EMBL" id="THU72188.1"/>
    </source>
</evidence>
<dbReference type="GO" id="GO:0009507">
    <property type="term" value="C:chloroplast"/>
    <property type="evidence" value="ECO:0007669"/>
    <property type="project" value="UniProtKB-SubCell"/>
</dbReference>
<evidence type="ECO:0000256" key="6">
    <source>
        <dbReference type="ARBA" id="ARBA00061915"/>
    </source>
</evidence>
<dbReference type="EMBL" id="PYDT01000001">
    <property type="protein sequence ID" value="THU72188.1"/>
    <property type="molecule type" value="Genomic_DNA"/>
</dbReference>
<dbReference type="InterPro" id="IPR043519">
    <property type="entry name" value="NT_sf"/>
</dbReference>
<dbReference type="Proteomes" id="UP000317650">
    <property type="component" value="Chromosome 4"/>
</dbReference>
<evidence type="ECO:0000256" key="4">
    <source>
        <dbReference type="ARBA" id="ARBA00022640"/>
    </source>
</evidence>
<dbReference type="InterPro" id="IPR004394">
    <property type="entry name" value="Iojap/RsfS/C7orf30"/>
</dbReference>
<dbReference type="AlphaFoldDB" id="A0A4S8KAX9"/>
<feature type="signal peptide" evidence="9">
    <location>
        <begin position="1"/>
        <end position="38"/>
    </location>
</feature>
<comment type="similarity">
    <text evidence="2">Belongs to the Iojap/RsfS family.</text>
</comment>
<reference evidence="10 11" key="1">
    <citation type="journal article" date="2019" name="Nat. Plants">
        <title>Genome sequencing of Musa balbisiana reveals subgenome evolution and function divergence in polyploid bananas.</title>
        <authorList>
            <person name="Yao X."/>
        </authorList>
    </citation>
    <scope>NUCLEOTIDE SEQUENCE [LARGE SCALE GENOMIC DNA]</scope>
    <source>
        <strain evidence="11">cv. DH-PKW</strain>
        <tissue evidence="10">Leaves</tissue>
    </source>
</reference>